<sequence length="263" mass="29772">MKWSMCTTGWKEHSLEEAVAVARRLGLDGLEIWTGHLAEEKGRNRTLTQVRDLLHRLGMAVPMLSTYANFSPGREAESLAETEAAMRQAVALGCPAVRVFAGTKPFAQSTAEERERMIAALQQAAKRGEQYGVTVAVELHNNTYADSIEGVETLLAAADHPRLRLIFDGFNLYVDGRDQLVALDRLYRWIDHVHLKNYRWQPQRWADSVPVSVFTGDVDNRKLLAELVRRGYRGFVSFEYFGEQAESCVRQSLDEVKMIARTE</sequence>
<dbReference type="InterPro" id="IPR013022">
    <property type="entry name" value="Xyl_isomerase-like_TIM-brl"/>
</dbReference>
<dbReference type="PANTHER" id="PTHR12110">
    <property type="entry name" value="HYDROXYPYRUVATE ISOMERASE"/>
    <property type="match status" value="1"/>
</dbReference>
<dbReference type="KEGG" id="bayd:BSPP4475_15285"/>
<dbReference type="EMBL" id="OY569118">
    <property type="protein sequence ID" value="CAJ1003683.1"/>
    <property type="molecule type" value="Genomic_DNA"/>
</dbReference>
<proteinExistence type="predicted"/>
<accession>A0AA48RFD2</accession>
<dbReference type="Gene3D" id="3.20.20.150">
    <property type="entry name" value="Divalent-metal-dependent TIM barrel enzymes"/>
    <property type="match status" value="1"/>
</dbReference>
<dbReference type="SUPFAM" id="SSF51658">
    <property type="entry name" value="Xylose isomerase-like"/>
    <property type="match status" value="1"/>
</dbReference>
<evidence type="ECO:0000313" key="2">
    <source>
        <dbReference type="EMBL" id="CAJ1003683.1"/>
    </source>
</evidence>
<evidence type="ECO:0000259" key="1">
    <source>
        <dbReference type="Pfam" id="PF01261"/>
    </source>
</evidence>
<organism evidence="2 3">
    <name type="scientific">Brevibacillus aydinogluensis</name>
    <dbReference type="NCBI Taxonomy" id="927786"/>
    <lineage>
        <taxon>Bacteria</taxon>
        <taxon>Bacillati</taxon>
        <taxon>Bacillota</taxon>
        <taxon>Bacilli</taxon>
        <taxon>Bacillales</taxon>
        <taxon>Paenibacillaceae</taxon>
        <taxon>Brevibacillus</taxon>
    </lineage>
</organism>
<dbReference type="PANTHER" id="PTHR12110:SF41">
    <property type="entry name" value="INOSOSE DEHYDRATASE"/>
    <property type="match status" value="1"/>
</dbReference>
<evidence type="ECO:0000313" key="3">
    <source>
        <dbReference type="Proteomes" id="UP001189619"/>
    </source>
</evidence>
<dbReference type="Proteomes" id="UP001189619">
    <property type="component" value="Chromosome"/>
</dbReference>
<reference evidence="2" key="1">
    <citation type="submission" date="2023-07" db="EMBL/GenBank/DDBJ databases">
        <authorList>
            <person name="Ivanov I."/>
            <person name="Teneva D."/>
            <person name="Stoikov I."/>
        </authorList>
    </citation>
    <scope>NUCLEOTIDE SEQUENCE</scope>
    <source>
        <strain evidence="2">4475</strain>
    </source>
</reference>
<dbReference type="InterPro" id="IPR036237">
    <property type="entry name" value="Xyl_isomerase-like_sf"/>
</dbReference>
<name>A0AA48RFD2_9BACL</name>
<gene>
    <name evidence="2" type="ORF">BSPP4475_15285</name>
</gene>
<dbReference type="AlphaFoldDB" id="A0AA48RFD2"/>
<dbReference type="Pfam" id="PF01261">
    <property type="entry name" value="AP_endonuc_2"/>
    <property type="match status" value="1"/>
</dbReference>
<keyword evidence="3" id="KW-1185">Reference proteome</keyword>
<feature type="domain" description="Xylose isomerase-like TIM barrel" evidence="1">
    <location>
        <begin position="20"/>
        <end position="253"/>
    </location>
</feature>
<dbReference type="RefSeq" id="WP_171565763.1">
    <property type="nucleotide sequence ID" value="NZ_JAUSVZ010000018.1"/>
</dbReference>
<protein>
    <submittedName>
        <fullName evidence="2">AP-endonuc-2 domain-containing protein</fullName>
    </submittedName>
</protein>
<dbReference type="InterPro" id="IPR050312">
    <property type="entry name" value="IolE/XylAMocC-like"/>
</dbReference>